<evidence type="ECO:0000256" key="2">
    <source>
        <dbReference type="ARBA" id="ARBA00022448"/>
    </source>
</evidence>
<dbReference type="PANTHER" id="PTHR30335">
    <property type="entry name" value="INTEGRAL MEMBRANE PROTEIN OF SOXR-REDUCING COMPLEX"/>
    <property type="match status" value="1"/>
</dbReference>
<dbReference type="InterPro" id="IPR003667">
    <property type="entry name" value="NqrDE/RnfAE"/>
</dbReference>
<comment type="subcellular location">
    <subcellularLocation>
        <location evidence="1">Endomembrane system</location>
        <topology evidence="1">Multi-pass membrane protein</topology>
    </subcellularLocation>
</comment>
<keyword evidence="4" id="KW-1278">Translocase</keyword>
<dbReference type="RefSeq" id="WP_128700466.1">
    <property type="nucleotide sequence ID" value="NZ_CP019384.1"/>
</dbReference>
<keyword evidence="6 7" id="KW-0472">Membrane</keyword>
<feature type="transmembrane region" description="Helical" evidence="7">
    <location>
        <begin position="99"/>
        <end position="122"/>
    </location>
</feature>
<dbReference type="InterPro" id="IPR050133">
    <property type="entry name" value="NqrDE/RnfAE_oxidrdctase"/>
</dbReference>
<dbReference type="AlphaFoldDB" id="A0A410P659"/>
<evidence type="ECO:0000256" key="3">
    <source>
        <dbReference type="ARBA" id="ARBA00022692"/>
    </source>
</evidence>
<dbReference type="Proteomes" id="UP000287243">
    <property type="component" value="Chromosome"/>
</dbReference>
<evidence type="ECO:0000256" key="6">
    <source>
        <dbReference type="ARBA" id="ARBA00023136"/>
    </source>
</evidence>
<sequence length="200" mass="21989">MGKIFAIIISNLLINNYILFRFMGLCPFLGVSKQTKPAFSMGLAVIFVLLLSGAMTWAAYNYVLLPFRIDYMRTVVFILVIAASVQFIEMVILKMSPALYRALGIYLPLITTNCIVLGVTVINTEDFFAGGKAITGSFGYSVLQVFCAGVGFLFVLMLMSGIRERLELADIPESMEGLPIAFIIASIMSLAFMGFVGMRI</sequence>
<keyword evidence="3 7" id="KW-0812">Transmembrane</keyword>
<feature type="transmembrane region" description="Helical" evidence="7">
    <location>
        <begin position="75"/>
        <end position="93"/>
    </location>
</feature>
<evidence type="ECO:0000256" key="4">
    <source>
        <dbReference type="ARBA" id="ARBA00022967"/>
    </source>
</evidence>
<dbReference type="GO" id="GO:0012505">
    <property type="term" value="C:endomembrane system"/>
    <property type="evidence" value="ECO:0007669"/>
    <property type="project" value="UniProtKB-SubCell"/>
</dbReference>
<keyword evidence="9" id="KW-1185">Reference proteome</keyword>
<evidence type="ECO:0000313" key="9">
    <source>
        <dbReference type="Proteomes" id="UP000287243"/>
    </source>
</evidence>
<dbReference type="PANTHER" id="PTHR30335:SF0">
    <property type="entry name" value="ION-TRANSLOCATING OXIDOREDUCTASE COMPLEX SUBUNIT A"/>
    <property type="match status" value="1"/>
</dbReference>
<feature type="transmembrane region" description="Helical" evidence="7">
    <location>
        <begin position="134"/>
        <end position="158"/>
    </location>
</feature>
<organism evidence="8 9">
    <name type="scientific">Velamenicoccus archaeovorus</name>
    <dbReference type="NCBI Taxonomy" id="1930593"/>
    <lineage>
        <taxon>Bacteria</taxon>
        <taxon>Pseudomonadati</taxon>
        <taxon>Candidatus Omnitrophota</taxon>
        <taxon>Candidatus Velamenicoccus</taxon>
    </lineage>
</organism>
<evidence type="ECO:0000256" key="7">
    <source>
        <dbReference type="SAM" id="Phobius"/>
    </source>
</evidence>
<dbReference type="PIRSF" id="PIRSF006102">
    <property type="entry name" value="NQR_DE"/>
    <property type="match status" value="1"/>
</dbReference>
<evidence type="ECO:0000256" key="1">
    <source>
        <dbReference type="ARBA" id="ARBA00004127"/>
    </source>
</evidence>
<dbReference type="OrthoDB" id="9803631at2"/>
<accession>A0A410P659</accession>
<feature type="transmembrane region" description="Helical" evidence="7">
    <location>
        <begin position="178"/>
        <end position="198"/>
    </location>
</feature>
<feature type="transmembrane region" description="Helical" evidence="7">
    <location>
        <begin position="12"/>
        <end position="32"/>
    </location>
</feature>
<dbReference type="EMBL" id="CP019384">
    <property type="protein sequence ID" value="QAT17582.1"/>
    <property type="molecule type" value="Genomic_DNA"/>
</dbReference>
<gene>
    <name evidence="8" type="ORF">BU251_07550</name>
</gene>
<dbReference type="KEGG" id="vai:BU251_07550"/>
<dbReference type="GO" id="GO:0005886">
    <property type="term" value="C:plasma membrane"/>
    <property type="evidence" value="ECO:0007669"/>
    <property type="project" value="TreeGrafter"/>
</dbReference>
<keyword evidence="2" id="KW-0813">Transport</keyword>
<proteinExistence type="predicted"/>
<reference evidence="8 9" key="1">
    <citation type="submission" date="2017-01" db="EMBL/GenBank/DDBJ databases">
        <title>First insights into the biology of 'candidatus Vampirococcus archaeovorus'.</title>
        <authorList>
            <person name="Kizina J."/>
            <person name="Jordan S."/>
            <person name="Stueber K."/>
            <person name="Reinhardt R."/>
            <person name="Harder J."/>
        </authorList>
    </citation>
    <scope>NUCLEOTIDE SEQUENCE [LARGE SCALE GENOMIC DNA]</scope>
    <source>
        <strain evidence="8 9">LiM</strain>
    </source>
</reference>
<dbReference type="Pfam" id="PF02508">
    <property type="entry name" value="Rnf-Nqr"/>
    <property type="match status" value="1"/>
</dbReference>
<feature type="transmembrane region" description="Helical" evidence="7">
    <location>
        <begin position="38"/>
        <end position="63"/>
    </location>
</feature>
<evidence type="ECO:0000256" key="5">
    <source>
        <dbReference type="ARBA" id="ARBA00022989"/>
    </source>
</evidence>
<name>A0A410P659_VELA1</name>
<protein>
    <submittedName>
        <fullName evidence="8">Electron transport complex protein RnfA</fullName>
    </submittedName>
</protein>
<evidence type="ECO:0000313" key="8">
    <source>
        <dbReference type="EMBL" id="QAT17582.1"/>
    </source>
</evidence>
<keyword evidence="5 7" id="KW-1133">Transmembrane helix</keyword>